<evidence type="ECO:0000313" key="1">
    <source>
        <dbReference type="EMBL" id="AZR73486.1"/>
    </source>
</evidence>
<accession>A0A3Q9HR02</accession>
<gene>
    <name evidence="1" type="ORF">BBF96_08875</name>
</gene>
<reference evidence="1 2" key="1">
    <citation type="submission" date="2016-07" db="EMBL/GenBank/DDBJ databases">
        <title>Genome and transcriptome analysis of iron-reducing fermentative bacteria Anoxybacter fermentans.</title>
        <authorList>
            <person name="Zeng X."/>
            <person name="Shao Z."/>
        </authorList>
    </citation>
    <scope>NUCLEOTIDE SEQUENCE [LARGE SCALE GENOMIC DNA]</scope>
    <source>
        <strain evidence="1 2">DY22613</strain>
    </source>
</reference>
<dbReference type="Proteomes" id="UP000267250">
    <property type="component" value="Chromosome"/>
</dbReference>
<organism evidence="1 2">
    <name type="scientific">Anoxybacter fermentans</name>
    <dbReference type="NCBI Taxonomy" id="1323375"/>
    <lineage>
        <taxon>Bacteria</taxon>
        <taxon>Bacillati</taxon>
        <taxon>Bacillota</taxon>
        <taxon>Clostridia</taxon>
        <taxon>Halanaerobiales</taxon>
        <taxon>Anoxybacter</taxon>
    </lineage>
</organism>
<evidence type="ECO:0000313" key="2">
    <source>
        <dbReference type="Proteomes" id="UP000267250"/>
    </source>
</evidence>
<dbReference type="AlphaFoldDB" id="A0A3Q9HR02"/>
<dbReference type="KEGG" id="aft:BBF96_08875"/>
<keyword evidence="2" id="KW-1185">Reference proteome</keyword>
<name>A0A3Q9HR02_9FIRM</name>
<sequence length="274" mass="30699">MANLTAGTGGITSKITDEDIERLKKIVEEDDRLTEEEKVDLKDTFNQIKANNTEIESPDLKRIVELHIEGKISIDAYYIAVERIIQETGDIQKWQEYIWPSCRKVSNVNYLDYDLSSSRKTELTELYAIIAKTIGANAFDRFGTKIAEKGKFVGTTYKIVGFDPVYGDIIEPVKVEVDTFKFLRKAGYLVTITDFAYNEYKIIFDSNLTIGQRIHKSIAEAGFTVIDVGGGVGISIISGVTGPLAPVLGFGGAVMYSKIISNLKSEYYERFNLR</sequence>
<protein>
    <submittedName>
        <fullName evidence="1">Uncharacterized protein</fullName>
    </submittedName>
</protein>
<proteinExistence type="predicted"/>
<dbReference type="EMBL" id="CP016379">
    <property type="protein sequence ID" value="AZR73486.1"/>
    <property type="molecule type" value="Genomic_DNA"/>
</dbReference>